<keyword evidence="3" id="KW-1133">Transmembrane helix</keyword>
<dbReference type="RefSeq" id="XP_050921652.1">
    <property type="nucleotide sequence ID" value="XM_051065695.1"/>
</dbReference>
<keyword evidence="4" id="KW-0472">Membrane</keyword>
<dbReference type="PANTHER" id="PTHR24061">
    <property type="entry name" value="CALCIUM-SENSING RECEPTOR-RELATED"/>
    <property type="match status" value="1"/>
</dbReference>
<evidence type="ECO:0000313" key="9">
    <source>
        <dbReference type="RefSeq" id="XP_050921652.1"/>
    </source>
</evidence>
<dbReference type="InterPro" id="IPR001828">
    <property type="entry name" value="ANF_lig-bd_rcpt"/>
</dbReference>
<reference evidence="9" key="1">
    <citation type="submission" date="2025-08" db="UniProtKB">
        <authorList>
            <consortium name="RefSeq"/>
        </authorList>
    </citation>
    <scope>IDENTIFICATION</scope>
    <source>
        <tissue evidence="9">Brain</tissue>
    </source>
</reference>
<evidence type="ECO:0000259" key="7">
    <source>
        <dbReference type="Pfam" id="PF01094"/>
    </source>
</evidence>
<protein>
    <submittedName>
        <fullName evidence="9">Extracellular calcium-sensing receptor</fullName>
    </submittedName>
</protein>
<evidence type="ECO:0000256" key="2">
    <source>
        <dbReference type="ARBA" id="ARBA00022692"/>
    </source>
</evidence>
<dbReference type="InterPro" id="IPR000068">
    <property type="entry name" value="GPCR_3_Ca_sens_rcpt-rel"/>
</dbReference>
<dbReference type="PANTHER" id="PTHR24061:SF418">
    <property type="entry name" value="C-FAMILY ODORANT RECEPTOR OLFCQ19-RELATED"/>
    <property type="match status" value="1"/>
</dbReference>
<dbReference type="Gene3D" id="3.40.50.2300">
    <property type="match status" value="1"/>
</dbReference>
<dbReference type="InterPro" id="IPR000337">
    <property type="entry name" value="GPCR_3"/>
</dbReference>
<name>A0AAJ8AXY5_LATCA</name>
<keyword evidence="2" id="KW-0812">Transmembrane</keyword>
<dbReference type="InterPro" id="IPR028082">
    <property type="entry name" value="Peripla_BP_I"/>
</dbReference>
<dbReference type="KEGG" id="lcf:108899737"/>
<dbReference type="SUPFAM" id="SSF53822">
    <property type="entry name" value="Periplasmic binding protein-like I"/>
    <property type="match status" value="1"/>
</dbReference>
<evidence type="ECO:0000256" key="5">
    <source>
        <dbReference type="ARBA" id="ARBA00023170"/>
    </source>
</evidence>
<keyword evidence="6" id="KW-0325">Glycoprotein</keyword>
<dbReference type="Pfam" id="PF01094">
    <property type="entry name" value="ANF_receptor"/>
    <property type="match status" value="1"/>
</dbReference>
<evidence type="ECO:0000256" key="4">
    <source>
        <dbReference type="ARBA" id="ARBA00023136"/>
    </source>
</evidence>
<keyword evidence="5 9" id="KW-0675">Receptor</keyword>
<comment type="subcellular location">
    <subcellularLocation>
        <location evidence="1">Membrane</location>
        <topology evidence="1">Multi-pass membrane protein</topology>
    </subcellularLocation>
</comment>
<dbReference type="PRINTS" id="PR00248">
    <property type="entry name" value="GPCRMGR"/>
</dbReference>
<evidence type="ECO:0000256" key="6">
    <source>
        <dbReference type="ARBA" id="ARBA00023180"/>
    </source>
</evidence>
<dbReference type="AlphaFoldDB" id="A0AAJ8AXY5"/>
<sequence length="139" mass="15086">MHKTGDVVLGGVFEIHFFSTHPDLSFISEPQQPTCHGFDVIGFRLTQTMAFAIDEINRNSNLLPNVTLGYSLYDNCNTLGVGFRAGLSLASGLEEQVILHKTCVGTPPVLGIVGDDSSTRSVAISTVLGELFFHMFLPE</sequence>
<organism evidence="8 9">
    <name type="scientific">Lates calcarifer</name>
    <name type="common">Barramundi</name>
    <name type="synonym">Holocentrus calcarifer</name>
    <dbReference type="NCBI Taxonomy" id="8187"/>
    <lineage>
        <taxon>Eukaryota</taxon>
        <taxon>Metazoa</taxon>
        <taxon>Chordata</taxon>
        <taxon>Craniata</taxon>
        <taxon>Vertebrata</taxon>
        <taxon>Euteleostomi</taxon>
        <taxon>Actinopterygii</taxon>
        <taxon>Neopterygii</taxon>
        <taxon>Teleostei</taxon>
        <taxon>Neoteleostei</taxon>
        <taxon>Acanthomorphata</taxon>
        <taxon>Carangaria</taxon>
        <taxon>Carangaria incertae sedis</taxon>
        <taxon>Centropomidae</taxon>
        <taxon>Lates</taxon>
    </lineage>
</organism>
<dbReference type="GeneID" id="108899737"/>
<evidence type="ECO:0000256" key="1">
    <source>
        <dbReference type="ARBA" id="ARBA00004141"/>
    </source>
</evidence>
<dbReference type="GO" id="GO:0005886">
    <property type="term" value="C:plasma membrane"/>
    <property type="evidence" value="ECO:0007669"/>
    <property type="project" value="TreeGrafter"/>
</dbReference>
<evidence type="ECO:0000256" key="3">
    <source>
        <dbReference type="ARBA" id="ARBA00022989"/>
    </source>
</evidence>
<gene>
    <name evidence="9" type="primary">LOC108899737</name>
</gene>
<dbReference type="Proteomes" id="UP000694890">
    <property type="component" value="Linkage group LG21"/>
</dbReference>
<dbReference type="GO" id="GO:0004930">
    <property type="term" value="F:G protein-coupled receptor activity"/>
    <property type="evidence" value="ECO:0007669"/>
    <property type="project" value="InterPro"/>
</dbReference>
<accession>A0AAJ8AXY5</accession>
<evidence type="ECO:0000313" key="8">
    <source>
        <dbReference type="Proteomes" id="UP000694890"/>
    </source>
</evidence>
<proteinExistence type="predicted"/>
<feature type="domain" description="Receptor ligand binding region" evidence="7">
    <location>
        <begin position="47"/>
        <end position="130"/>
    </location>
</feature>